<dbReference type="Pfam" id="PF23034">
    <property type="entry name" value="DUF7035"/>
    <property type="match status" value="1"/>
</dbReference>
<evidence type="ECO:0000256" key="1">
    <source>
        <dbReference type="SAM" id="Phobius"/>
    </source>
</evidence>
<dbReference type="PANTHER" id="PTHR31378">
    <property type="entry name" value="EGF-LIKE DOMAIN-CONTAINING PROTEIN-RELATED-RELATED"/>
    <property type="match status" value="1"/>
</dbReference>
<sequence>MKHFYVFICFLILYICGNLNLVESAALVFTSDKVYSSGACEPIMYLWLNQTSTVPDMPDGTLVLSNVNTGNYVFRFSVPFSPGNTQQNIIYEANGTVYQKSVTYDCKDVPSNLTLLSKTPQYFGDNIFLYYFQTQINRPLPVDLITPIMEGIEGEIGKIVDGIMQVEFRYEFDDNTPLEYTKALSMSWYGGFSNLQFSTNALFSFKYCSYSNVNFLPLSSPSPNAYSQVFLNSNTSDCIFSVASNAVSSLMTPILYDGTKYTYRASNRFVGTQFNTGGFRLSNEYPVTTFDNIGNYNTPYQDPMSIQIVTSTVVAVRFGSVVNLKFTAVFINDTQVVSFSQNIGNIYYHQPFPFGAVQNLGTSLNFNFDVIYSKFSKNVSGVVGNQGPFGPLDLSPTSSDILPPTLLKVTFEYIGEDAFLLRINAKDNISGIKKIFMKSQGGDYTDSLDGLNLAVGNIQNGQWEKVLHFKYLYVPGEILKWEIVDFAGNNVVYKSGDLISIPVISFQDAIIPFNPLYSMITIPKITGVSFQTSNLNLDQSLQNTLYLKVSNGSPHFLPTLIITPSYQLVDVNVFLTFNSTYNQAQSQYEFSITFPPNLSSTLNYGIVMPTSIILSQQLVAQYGNSAKMQVTASRIDQMPPMVKVLVPFQFINSTTCYVGLNITIDDMVNGFMNGEILLTSQKNRIGLFKNFNQSDLIGGDITSGTYEVLFYIDIDECTQQTFTIAYMKLTDRGGHFSSTQSKGYLDSTLIDPLMFIDVSLTTFTLVNPSIADNSLPVFNGFTPSSWPSQLNVALISRFILEFRCTDNFGLSRTYLPKVYLTQIGYETLVFDSYIYQETTRGDFIYHVNITIPEGFGFNSPIYVSVYGIYDTNLNLFGVQSSNIAANPIQTIYSPTPLLEKASKITNSGGQLTLYGQKFTYFEPIPKVLCSYIDQLANLEIQYLSDSILIVNVKATISPYTIQLSYLNGTVQSNNLTVTPVYVPPPTVPIVCKGSPQCGGPTNGECTSNGCVCIPPWIGLDCSSQQIPVPLPTVDPTAPSTEGEYELPGSGGETTTLRSLVSIVALKELTFKNEPVATYNFTEWLFTNISTNATIEYLYSTKIDNYTQINVTVTWFTKETDIEFANQVIHMLPSTIKYRVDISPYHFNSTLNTLQLVMSASITTSTSESDACSLKEYDEDNDYQYVKLQVDSNSLYGRFIKRADIDNNYATISNTLLDSSFKEITNQTQTSQTYIGINIPHFYNYVIIDPDFSVLVDSRPADEKDGAFCQISSNEKGLSKTQLVGIIIGAGVLGIAAMAGILYYIIKVRKSSKEMKKLNTRLKKMGNQD</sequence>
<dbReference type="Pfam" id="PF22933">
    <property type="entry name" value="ComC_SSD"/>
    <property type="match status" value="1"/>
</dbReference>
<dbReference type="Pfam" id="PF25820">
    <property type="entry name" value="DUF7949"/>
    <property type="match status" value="1"/>
</dbReference>
<evidence type="ECO:0000313" key="8">
    <source>
        <dbReference type="EMBL" id="KYQ92870.1"/>
    </source>
</evidence>
<dbReference type="Pfam" id="PF23033">
    <property type="entry name" value="DUF7034"/>
    <property type="match status" value="1"/>
</dbReference>
<protein>
    <recommendedName>
        <fullName evidence="10">EGF-like domain-containing protein</fullName>
    </recommendedName>
</protein>
<feature type="domain" description="DUF7035" evidence="5">
    <location>
        <begin position="635"/>
        <end position="760"/>
    </location>
</feature>
<dbReference type="Pfam" id="PF24893">
    <property type="entry name" value="DUF7743"/>
    <property type="match status" value="1"/>
</dbReference>
<feature type="domain" description="DUF7743" evidence="6">
    <location>
        <begin position="399"/>
        <end position="525"/>
    </location>
</feature>
<gene>
    <name evidence="8" type="ORF">DLAC_05458</name>
</gene>
<keyword evidence="2" id="KW-0732">Signal</keyword>
<organism evidence="8 9">
    <name type="scientific">Tieghemostelium lacteum</name>
    <name type="common">Slime mold</name>
    <name type="synonym">Dictyostelium lacteum</name>
    <dbReference type="NCBI Taxonomy" id="361077"/>
    <lineage>
        <taxon>Eukaryota</taxon>
        <taxon>Amoebozoa</taxon>
        <taxon>Evosea</taxon>
        <taxon>Eumycetozoa</taxon>
        <taxon>Dictyostelia</taxon>
        <taxon>Dictyosteliales</taxon>
        <taxon>Raperosteliaceae</taxon>
        <taxon>Tieghemostelium</taxon>
    </lineage>
</organism>
<feature type="domain" description="DUF7034" evidence="4">
    <location>
        <begin position="790"/>
        <end position="888"/>
    </location>
</feature>
<evidence type="ECO:0000259" key="4">
    <source>
        <dbReference type="Pfam" id="PF23033"/>
    </source>
</evidence>
<keyword evidence="1" id="KW-0812">Transmembrane</keyword>
<keyword evidence="9" id="KW-1185">Reference proteome</keyword>
<dbReference type="InterPro" id="IPR054484">
    <property type="entry name" value="ComC_SSD"/>
</dbReference>
<dbReference type="OMA" id="NCTISHH"/>
<dbReference type="InterPro" id="IPR057709">
    <property type="entry name" value="DUF7949"/>
</dbReference>
<dbReference type="InterPro" id="IPR055463">
    <property type="entry name" value="DUF7035"/>
</dbReference>
<evidence type="ECO:0000259" key="5">
    <source>
        <dbReference type="Pfam" id="PF23034"/>
    </source>
</evidence>
<dbReference type="Proteomes" id="UP000076078">
    <property type="component" value="Unassembled WGS sequence"/>
</dbReference>
<feature type="domain" description="DUF7949" evidence="7">
    <location>
        <begin position="991"/>
        <end position="1024"/>
    </location>
</feature>
<reference evidence="8 9" key="1">
    <citation type="submission" date="2015-12" db="EMBL/GenBank/DDBJ databases">
        <title>Dictyostelia acquired genes for synthesis and detection of signals that induce cell-type specialization by lateral gene transfer from prokaryotes.</title>
        <authorList>
            <person name="Gloeckner G."/>
            <person name="Schaap P."/>
        </authorList>
    </citation>
    <scope>NUCLEOTIDE SEQUENCE [LARGE SCALE GENOMIC DNA]</scope>
    <source>
        <strain evidence="8 9">TK</strain>
    </source>
</reference>
<keyword evidence="1" id="KW-0472">Membrane</keyword>
<evidence type="ECO:0000313" key="9">
    <source>
        <dbReference type="Proteomes" id="UP000076078"/>
    </source>
</evidence>
<dbReference type="OrthoDB" id="20118at2759"/>
<evidence type="ECO:0000259" key="7">
    <source>
        <dbReference type="Pfam" id="PF25820"/>
    </source>
</evidence>
<dbReference type="EMBL" id="LODT01000028">
    <property type="protein sequence ID" value="KYQ92870.1"/>
    <property type="molecule type" value="Genomic_DNA"/>
</dbReference>
<comment type="caution">
    <text evidence="8">The sequence shown here is derived from an EMBL/GenBank/DDBJ whole genome shotgun (WGS) entry which is preliminary data.</text>
</comment>
<keyword evidence="1" id="KW-1133">Transmembrane helix</keyword>
<proteinExistence type="predicted"/>
<evidence type="ECO:0008006" key="10">
    <source>
        <dbReference type="Google" id="ProtNLM"/>
    </source>
</evidence>
<accession>A0A151ZG73</accession>
<name>A0A151ZG73_TIELA</name>
<dbReference type="PANTHER" id="PTHR31378:SF17">
    <property type="match status" value="1"/>
</dbReference>
<evidence type="ECO:0000259" key="3">
    <source>
        <dbReference type="Pfam" id="PF22933"/>
    </source>
</evidence>
<feature type="transmembrane region" description="Helical" evidence="1">
    <location>
        <begin position="1282"/>
        <end position="1305"/>
    </location>
</feature>
<feature type="signal peptide" evidence="2">
    <location>
        <begin position="1"/>
        <end position="24"/>
    </location>
</feature>
<evidence type="ECO:0000259" key="6">
    <source>
        <dbReference type="Pfam" id="PF24893"/>
    </source>
</evidence>
<dbReference type="InParanoid" id="A0A151ZG73"/>
<dbReference type="InterPro" id="IPR055462">
    <property type="entry name" value="DUF7034"/>
</dbReference>
<evidence type="ECO:0000256" key="2">
    <source>
        <dbReference type="SAM" id="SignalP"/>
    </source>
</evidence>
<feature type="domain" description="ComC supersandwich" evidence="3">
    <location>
        <begin position="1060"/>
        <end position="1254"/>
    </location>
</feature>
<feature type="chain" id="PRO_5007593251" description="EGF-like domain-containing protein" evidence="2">
    <location>
        <begin position="25"/>
        <end position="1328"/>
    </location>
</feature>
<dbReference type="InterPro" id="IPR056645">
    <property type="entry name" value="DUF7743"/>
</dbReference>